<evidence type="ECO:0000256" key="1">
    <source>
        <dbReference type="ARBA" id="ARBA00003767"/>
    </source>
</evidence>
<dbReference type="FunFam" id="3.30.160.60:FF:001266">
    <property type="entry name" value="Zinc finger protein 662"/>
    <property type="match status" value="1"/>
</dbReference>
<organism evidence="14 15">
    <name type="scientific">Notothenia coriiceps</name>
    <name type="common">black rockcod</name>
    <dbReference type="NCBI Taxonomy" id="8208"/>
    <lineage>
        <taxon>Eukaryota</taxon>
        <taxon>Metazoa</taxon>
        <taxon>Chordata</taxon>
        <taxon>Craniata</taxon>
        <taxon>Vertebrata</taxon>
        <taxon>Euteleostomi</taxon>
        <taxon>Actinopterygii</taxon>
        <taxon>Neopterygii</taxon>
        <taxon>Teleostei</taxon>
        <taxon>Neoteleostei</taxon>
        <taxon>Acanthomorphata</taxon>
        <taxon>Eupercaria</taxon>
        <taxon>Perciformes</taxon>
        <taxon>Notothenioidei</taxon>
        <taxon>Nototheniidae</taxon>
        <taxon>Notothenia</taxon>
    </lineage>
</organism>
<keyword evidence="14" id="KW-1185">Reference proteome</keyword>
<feature type="domain" description="C2H2-type" evidence="13">
    <location>
        <begin position="208"/>
        <end position="235"/>
    </location>
</feature>
<keyword evidence="11" id="KW-0539">Nucleus</keyword>
<keyword evidence="10" id="KW-0804">Transcription</keyword>
<evidence type="ECO:0000256" key="2">
    <source>
        <dbReference type="ARBA" id="ARBA00004123"/>
    </source>
</evidence>
<dbReference type="FunFam" id="3.30.160.60:FF:000624">
    <property type="entry name" value="zinc finger protein 697"/>
    <property type="match status" value="1"/>
</dbReference>
<name>A0A6I9NL62_9TELE</name>
<dbReference type="OrthoDB" id="654211at2759"/>
<feature type="domain" description="C2H2-type" evidence="13">
    <location>
        <begin position="264"/>
        <end position="291"/>
    </location>
</feature>
<dbReference type="Gene3D" id="3.30.160.60">
    <property type="entry name" value="Classic Zinc Finger"/>
    <property type="match status" value="5"/>
</dbReference>
<dbReference type="PROSITE" id="PS00028">
    <property type="entry name" value="ZINC_FINGER_C2H2_1"/>
    <property type="match status" value="5"/>
</dbReference>
<accession>A0A6I9NL62</accession>
<dbReference type="InterPro" id="IPR013087">
    <property type="entry name" value="Znf_C2H2_type"/>
</dbReference>
<comment type="subcellular location">
    <subcellularLocation>
        <location evidence="2">Nucleus</location>
    </subcellularLocation>
</comment>
<evidence type="ECO:0000256" key="4">
    <source>
        <dbReference type="ARBA" id="ARBA00022723"/>
    </source>
</evidence>
<dbReference type="PANTHER" id="PTHR14003">
    <property type="entry name" value="TRANSCRIPTIONAL REPRESSOR PROTEIN YY"/>
    <property type="match status" value="1"/>
</dbReference>
<dbReference type="RefSeq" id="XP_010775246.1">
    <property type="nucleotide sequence ID" value="XM_010776944.1"/>
</dbReference>
<comment type="function">
    <text evidence="1">May be involved in transcriptional regulation.</text>
</comment>
<reference evidence="15" key="1">
    <citation type="submission" date="2025-08" db="UniProtKB">
        <authorList>
            <consortium name="RefSeq"/>
        </authorList>
    </citation>
    <scope>IDENTIFICATION</scope>
    <source>
        <tissue evidence="15">Muscle</tissue>
    </source>
</reference>
<dbReference type="FunFam" id="3.30.160.60:FF:000446">
    <property type="entry name" value="Zinc finger protein"/>
    <property type="match status" value="1"/>
</dbReference>
<evidence type="ECO:0000256" key="11">
    <source>
        <dbReference type="ARBA" id="ARBA00023242"/>
    </source>
</evidence>
<dbReference type="AlphaFoldDB" id="A0A6I9NL62"/>
<proteinExistence type="inferred from homology"/>
<dbReference type="GO" id="GO:0000981">
    <property type="term" value="F:DNA-binding transcription factor activity, RNA polymerase II-specific"/>
    <property type="evidence" value="ECO:0007669"/>
    <property type="project" value="TreeGrafter"/>
</dbReference>
<dbReference type="GO" id="GO:0008270">
    <property type="term" value="F:zinc ion binding"/>
    <property type="evidence" value="ECO:0007669"/>
    <property type="project" value="UniProtKB-KW"/>
</dbReference>
<evidence type="ECO:0000256" key="7">
    <source>
        <dbReference type="ARBA" id="ARBA00022833"/>
    </source>
</evidence>
<dbReference type="GO" id="GO:0000785">
    <property type="term" value="C:chromatin"/>
    <property type="evidence" value="ECO:0007669"/>
    <property type="project" value="TreeGrafter"/>
</dbReference>
<dbReference type="PANTHER" id="PTHR14003:SF23">
    <property type="entry name" value="ZINC FINGER PROTEIN 143"/>
    <property type="match status" value="1"/>
</dbReference>
<feature type="domain" description="C2H2-type" evidence="13">
    <location>
        <begin position="320"/>
        <end position="343"/>
    </location>
</feature>
<feature type="domain" description="C2H2-type" evidence="13">
    <location>
        <begin position="236"/>
        <end position="263"/>
    </location>
</feature>
<dbReference type="InterPro" id="IPR036236">
    <property type="entry name" value="Znf_C2H2_sf"/>
</dbReference>
<dbReference type="SUPFAM" id="SSF57667">
    <property type="entry name" value="beta-beta-alpha zinc fingers"/>
    <property type="match status" value="3"/>
</dbReference>
<evidence type="ECO:0000256" key="10">
    <source>
        <dbReference type="ARBA" id="ARBA00023163"/>
    </source>
</evidence>
<dbReference type="KEGG" id="ncc:104950425"/>
<evidence type="ECO:0000256" key="8">
    <source>
        <dbReference type="ARBA" id="ARBA00023015"/>
    </source>
</evidence>
<evidence type="ECO:0000256" key="12">
    <source>
        <dbReference type="PROSITE-ProRule" id="PRU00042"/>
    </source>
</evidence>
<evidence type="ECO:0000256" key="6">
    <source>
        <dbReference type="ARBA" id="ARBA00022771"/>
    </source>
</evidence>
<feature type="domain" description="C2H2-type" evidence="13">
    <location>
        <begin position="292"/>
        <end position="319"/>
    </location>
</feature>
<evidence type="ECO:0000256" key="9">
    <source>
        <dbReference type="ARBA" id="ARBA00023125"/>
    </source>
</evidence>
<dbReference type="PROSITE" id="PS50157">
    <property type="entry name" value="ZINC_FINGER_C2H2_2"/>
    <property type="match status" value="5"/>
</dbReference>
<keyword evidence="9" id="KW-0238">DNA-binding</keyword>
<keyword evidence="7" id="KW-0862">Zinc</keyword>
<dbReference type="GeneID" id="104950425"/>
<dbReference type="Pfam" id="PF00096">
    <property type="entry name" value="zf-C2H2"/>
    <property type="match status" value="4"/>
</dbReference>
<dbReference type="GO" id="GO:0000978">
    <property type="term" value="F:RNA polymerase II cis-regulatory region sequence-specific DNA binding"/>
    <property type="evidence" value="ECO:0007669"/>
    <property type="project" value="TreeGrafter"/>
</dbReference>
<dbReference type="FunFam" id="3.30.160.60:FF:001155">
    <property type="entry name" value="Zinc finger 30C"/>
    <property type="match status" value="1"/>
</dbReference>
<evidence type="ECO:0000256" key="3">
    <source>
        <dbReference type="ARBA" id="ARBA00006991"/>
    </source>
</evidence>
<evidence type="ECO:0000313" key="14">
    <source>
        <dbReference type="Proteomes" id="UP000504611"/>
    </source>
</evidence>
<evidence type="ECO:0000259" key="13">
    <source>
        <dbReference type="PROSITE" id="PS50157"/>
    </source>
</evidence>
<keyword evidence="6 12" id="KW-0863">Zinc-finger</keyword>
<evidence type="ECO:0000313" key="15">
    <source>
        <dbReference type="RefSeq" id="XP_010775246.1"/>
    </source>
</evidence>
<keyword evidence="4" id="KW-0479">Metal-binding</keyword>
<dbReference type="Proteomes" id="UP000504611">
    <property type="component" value="Unplaced"/>
</dbReference>
<comment type="similarity">
    <text evidence="3">Belongs to the krueppel C2H2-type zinc-finger protein family.</text>
</comment>
<dbReference type="GO" id="GO:0005667">
    <property type="term" value="C:transcription regulator complex"/>
    <property type="evidence" value="ECO:0007669"/>
    <property type="project" value="TreeGrafter"/>
</dbReference>
<dbReference type="GO" id="GO:0031519">
    <property type="term" value="C:PcG protein complex"/>
    <property type="evidence" value="ECO:0007669"/>
    <property type="project" value="TreeGrafter"/>
</dbReference>
<protein>
    <submittedName>
        <fullName evidence="15">Zinc finger protein 502-like</fullName>
    </submittedName>
</protein>
<evidence type="ECO:0000256" key="5">
    <source>
        <dbReference type="ARBA" id="ARBA00022737"/>
    </source>
</evidence>
<dbReference type="SMART" id="SM00355">
    <property type="entry name" value="ZnF_C2H2"/>
    <property type="match status" value="5"/>
</dbReference>
<dbReference type="FunFam" id="3.30.160.60:FF:000145">
    <property type="entry name" value="Zinc finger protein 574"/>
    <property type="match status" value="1"/>
</dbReference>
<sequence>MSSVEYLREFVNERLSAAAGEIFGVFEKAIAKFEEEIARQRKLLDIVRQHEIQLFTKELPQQHVCNEDEVLTDQQLCSQERNSSLDQEDPEPLQIKEEQEELCTRQEEEQLELKQETDVFVVTLTDEESVHSGQTCAKESVGNMPVISVVVSEAQSNLQLISHNSNDAGLTRTADPEIDKIHHKTKMNKVNNANLSDMQRNTCTVKNFKCEICGKDFKYMSKLRRHMTTHTDEKPYSCQTCGKGFRESSNLMQHMRVHTDEKKFTCKTCEHKFRYNCNFKRHMRIHTGEKPYVCMTCGKCFTDMSSLKRHMRVHTGEKTFTCKSCGINFRRNDELLIHMRRIH</sequence>
<keyword evidence="8" id="KW-0805">Transcription regulation</keyword>
<keyword evidence="5" id="KW-0677">Repeat</keyword>
<gene>
    <name evidence="15" type="primary">LOC104950425</name>
</gene>